<protein>
    <recommendedName>
        <fullName evidence="3">Phage tail protein</fullName>
    </recommendedName>
</protein>
<reference evidence="1 2" key="1">
    <citation type="submission" date="2019-09" db="EMBL/GenBank/DDBJ databases">
        <authorList>
            <person name="Chandra G."/>
            <person name="Truman W A."/>
        </authorList>
    </citation>
    <scope>NUCLEOTIDE SEQUENCE [LARGE SCALE GENOMIC DNA]</scope>
    <source>
        <strain evidence="1">PS925</strain>
    </source>
</reference>
<dbReference type="Proteomes" id="UP000412311">
    <property type="component" value="Unassembled WGS sequence"/>
</dbReference>
<dbReference type="EMBL" id="CABVJG010000011">
    <property type="protein sequence ID" value="VVQ14098.1"/>
    <property type="molecule type" value="Genomic_DNA"/>
</dbReference>
<accession>A0A5E7UXA3</accession>
<name>A0A5E7UXA3_PSEFL</name>
<gene>
    <name evidence="1" type="ORF">PS925_03863</name>
</gene>
<evidence type="ECO:0008006" key="3">
    <source>
        <dbReference type="Google" id="ProtNLM"/>
    </source>
</evidence>
<sequence length="141" mass="15811">MKMLYSALTGGFYDDSSDFPADVVTISSEEHQSLLEGQASGKLIAADLKGYPVLIDLPPRSSEASAAIERKWRDEQLLVTDGVVSRHRDELEEGSDTTLTAEQYSELQGYRRALRNWPDSGEFPLIDHRPTTPLWLTDQLQ</sequence>
<evidence type="ECO:0000313" key="1">
    <source>
        <dbReference type="EMBL" id="VVQ14098.1"/>
    </source>
</evidence>
<organism evidence="1 2">
    <name type="scientific">Pseudomonas fluorescens</name>
    <dbReference type="NCBI Taxonomy" id="294"/>
    <lineage>
        <taxon>Bacteria</taxon>
        <taxon>Pseudomonadati</taxon>
        <taxon>Pseudomonadota</taxon>
        <taxon>Gammaproteobacteria</taxon>
        <taxon>Pseudomonadales</taxon>
        <taxon>Pseudomonadaceae</taxon>
        <taxon>Pseudomonas</taxon>
    </lineage>
</organism>
<dbReference type="AlphaFoldDB" id="A0A5E7UXA3"/>
<proteinExistence type="predicted"/>
<evidence type="ECO:0000313" key="2">
    <source>
        <dbReference type="Proteomes" id="UP000412311"/>
    </source>
</evidence>
<dbReference type="RefSeq" id="WP_150794480.1">
    <property type="nucleotide sequence ID" value="NZ_CABVJG010000011.1"/>
</dbReference>